<protein>
    <submittedName>
        <fullName evidence="2">Uncharacterized protein</fullName>
    </submittedName>
</protein>
<feature type="region of interest" description="Disordered" evidence="1">
    <location>
        <begin position="88"/>
        <end position="157"/>
    </location>
</feature>
<sequence length="157" mass="17837">MQVRYNGEYAREQRSYGCSKCGTGRSISGVETYRTVYRTYYSGRLYIFEQGKTYPVDDILGKYLTNLRYTDKEGVIRNTFSEVPDNTEATYVRNVEETEFHIPEEPKPTEEAPKPPVTEEAPKPSEEPTPTESPKPTEEQPTEPGAGEGYPPSDHLD</sequence>
<feature type="compositionally biased region" description="Basic and acidic residues" evidence="1">
    <location>
        <begin position="94"/>
        <end position="113"/>
    </location>
</feature>
<evidence type="ECO:0000256" key="1">
    <source>
        <dbReference type="SAM" id="MobiDB-lite"/>
    </source>
</evidence>
<proteinExistence type="predicted"/>
<reference evidence="2" key="1">
    <citation type="journal article" date="2021" name="Proc. Natl. Acad. Sci. U.S.A.">
        <title>A Catalog of Tens of Thousands of Viruses from Human Metagenomes Reveals Hidden Associations with Chronic Diseases.</title>
        <authorList>
            <person name="Tisza M.J."/>
            <person name="Buck C.B."/>
        </authorList>
    </citation>
    <scope>NUCLEOTIDE SEQUENCE</scope>
    <source>
        <strain evidence="2">Ct0yq10</strain>
    </source>
</reference>
<organism evidence="2">
    <name type="scientific">Siphoviridae sp. ct0yq10</name>
    <dbReference type="NCBI Taxonomy" id="2826270"/>
    <lineage>
        <taxon>Viruses</taxon>
        <taxon>Duplodnaviria</taxon>
        <taxon>Heunggongvirae</taxon>
        <taxon>Uroviricota</taxon>
        <taxon>Caudoviricetes</taxon>
    </lineage>
</organism>
<evidence type="ECO:0000313" key="2">
    <source>
        <dbReference type="EMBL" id="DAD84063.1"/>
    </source>
</evidence>
<dbReference type="EMBL" id="BK014951">
    <property type="protein sequence ID" value="DAD84063.1"/>
    <property type="molecule type" value="Genomic_DNA"/>
</dbReference>
<name>A0A8S5MPT0_9CAUD</name>
<accession>A0A8S5MPT0</accession>